<dbReference type="InterPro" id="IPR056884">
    <property type="entry name" value="NPHP3-like_N"/>
</dbReference>
<evidence type="ECO:0000259" key="3">
    <source>
        <dbReference type="Pfam" id="PF24883"/>
    </source>
</evidence>
<evidence type="ECO:0000313" key="5">
    <source>
        <dbReference type="Proteomes" id="UP000054821"/>
    </source>
</evidence>
<dbReference type="STRING" id="398673.A0A2P4ZE64"/>
<gene>
    <name evidence="4" type="ORF">TGAM01_v208635</name>
</gene>
<dbReference type="PANTHER" id="PTHR10039">
    <property type="entry name" value="AMELOGENIN"/>
    <property type="match status" value="1"/>
</dbReference>
<feature type="domain" description="DUF7708" evidence="2">
    <location>
        <begin position="30"/>
        <end position="130"/>
    </location>
</feature>
<dbReference type="RefSeq" id="XP_024404888.1">
    <property type="nucleotide sequence ID" value="XM_024550379.1"/>
</dbReference>
<sequence>MQWNAIFAMDLGANKACLGNWKIYVQISADYINAFESIIQVYHRLAEPLARFSTFDRAFSSNKEVQKALAVYYSDILKFHGEAYKFIRRNAWQRLFATSWGRFQRRFDNIFADLKAHEDLIDKTANAANISEAKSMREKLETWRQQEAIKFMREEEEKTSIEFQAVLNFLRIDESHQIRIADNLAVEADQNPGSGHWVLQQPKIRSWAKLSRDAQFVVLHGAVGSGKSILATQIGTFLRSSKYLVASHYCTYVYPESTDYNNIILSLMIQIMRLDPELITLSYNWFLVDKKTPTRSVLDQHLRLLVETLGSSTSKTLHIVIDGLNECDENTAASVARTLEKLIATASSSGSTILKVLLCTQMTPAITKVVKRKHQVSLSDEKERVSEAIRDYTLRRISVIQPQRAQFRITNDDVAAIASRITQKADGMFLWARLVIEYMKGNMFYNRDEFLKAANSFPRELSEIFGRLLSQILTGLDERSVQRFGSVLNWIAFAKRPLRSPELLSALAFDAGDEQVIEPVPSYILDMCQPLIQKQLDSSYTFLHVSVRDFLQSSAFSITASESLKRHGLATVRCLLASQKIFTSSYPETDRALSILRGVYGFHMYATEFWIDYVLEHLELDQDLLFKSEFFLSSCRLAEQLEALEPNEAIVGNGSLNSRLNTLRQKHYPLYNTIQTVLLERGRKTLTGNENVIDNNTSARGVPLLKERYQATIRELLDFSTYPSVSFHELERFKQNFRTSAYTCRIWSCRYAIFGFNSLKDIILHEADHRKQICHHPNCQYPVFSSAKALRDHEKKFHVLSSQVIPRKSIKKHTQPSAFASNPPASLPAPLSDGWKSLDIDMGKFHSAEDDPLDFDWDSFLLDDDNGHEDFVFTGRYSGMEGMEGMDEMGILEGMNIME</sequence>
<dbReference type="EMBL" id="JPDN02000037">
    <property type="protein sequence ID" value="PON22551.1"/>
    <property type="molecule type" value="Genomic_DNA"/>
</dbReference>
<feature type="domain" description="Nephrocystin 3-like N-terminal" evidence="3">
    <location>
        <begin position="193"/>
        <end position="358"/>
    </location>
</feature>
<dbReference type="PANTHER" id="PTHR10039:SF14">
    <property type="entry name" value="NACHT DOMAIN-CONTAINING PROTEIN"/>
    <property type="match status" value="1"/>
</dbReference>
<dbReference type="InterPro" id="IPR027417">
    <property type="entry name" value="P-loop_NTPase"/>
</dbReference>
<evidence type="ECO:0000256" key="1">
    <source>
        <dbReference type="ARBA" id="ARBA00022737"/>
    </source>
</evidence>
<proteinExistence type="predicted"/>
<dbReference type="Proteomes" id="UP000054821">
    <property type="component" value="Unassembled WGS sequence"/>
</dbReference>
<dbReference type="Gene3D" id="3.40.50.300">
    <property type="entry name" value="P-loop containing nucleotide triphosphate hydrolases"/>
    <property type="match status" value="1"/>
</dbReference>
<protein>
    <submittedName>
        <fullName evidence="4">Uncharacterized protein</fullName>
    </submittedName>
</protein>
<keyword evidence="1" id="KW-0677">Repeat</keyword>
<name>A0A2P4ZE64_9HYPO</name>
<dbReference type="GeneID" id="29986326"/>
<dbReference type="AlphaFoldDB" id="A0A2P4ZE64"/>
<dbReference type="InterPro" id="IPR056125">
    <property type="entry name" value="DUF7708"/>
</dbReference>
<organism evidence="4 5">
    <name type="scientific">Trichoderma gamsii</name>
    <dbReference type="NCBI Taxonomy" id="398673"/>
    <lineage>
        <taxon>Eukaryota</taxon>
        <taxon>Fungi</taxon>
        <taxon>Dikarya</taxon>
        <taxon>Ascomycota</taxon>
        <taxon>Pezizomycotina</taxon>
        <taxon>Sordariomycetes</taxon>
        <taxon>Hypocreomycetidae</taxon>
        <taxon>Hypocreales</taxon>
        <taxon>Hypocreaceae</taxon>
        <taxon>Trichoderma</taxon>
    </lineage>
</organism>
<accession>A0A2P4ZE64</accession>
<reference evidence="4 5" key="1">
    <citation type="journal article" date="2016" name="Genome Announc.">
        <title>Draft Whole-Genome Sequence of Trichoderma gamsii T6085, a Promising Biocontrol Agent of Fusarium Head Blight on Wheat.</title>
        <authorList>
            <person name="Baroncelli R."/>
            <person name="Zapparata A."/>
            <person name="Piaggeschi G."/>
            <person name="Sarrocco S."/>
            <person name="Vannacci G."/>
        </authorList>
    </citation>
    <scope>NUCLEOTIDE SEQUENCE [LARGE SCALE GENOMIC DNA]</scope>
    <source>
        <strain evidence="4 5">T6085</strain>
    </source>
</reference>
<evidence type="ECO:0000313" key="4">
    <source>
        <dbReference type="EMBL" id="PON22551.1"/>
    </source>
</evidence>
<evidence type="ECO:0000259" key="2">
    <source>
        <dbReference type="Pfam" id="PF24809"/>
    </source>
</evidence>
<keyword evidence="5" id="KW-1185">Reference proteome</keyword>
<dbReference type="Pfam" id="PF24809">
    <property type="entry name" value="DUF7708"/>
    <property type="match status" value="1"/>
</dbReference>
<dbReference type="Pfam" id="PF24883">
    <property type="entry name" value="NPHP3_N"/>
    <property type="match status" value="1"/>
</dbReference>
<dbReference type="SUPFAM" id="SSF52540">
    <property type="entry name" value="P-loop containing nucleoside triphosphate hydrolases"/>
    <property type="match status" value="1"/>
</dbReference>
<comment type="caution">
    <text evidence="4">The sequence shown here is derived from an EMBL/GenBank/DDBJ whole genome shotgun (WGS) entry which is preliminary data.</text>
</comment>